<accession>B4HUU3</accession>
<gene>
    <name evidence="2" type="primary">Dsec\GM14780</name>
    <name evidence="2" type="ORF">Dsec_GM14780</name>
</gene>
<organism evidence="3">
    <name type="scientific">Drosophila sechellia</name>
    <name type="common">Fruit fly</name>
    <dbReference type="NCBI Taxonomy" id="7238"/>
    <lineage>
        <taxon>Eukaryota</taxon>
        <taxon>Metazoa</taxon>
        <taxon>Ecdysozoa</taxon>
        <taxon>Arthropoda</taxon>
        <taxon>Hexapoda</taxon>
        <taxon>Insecta</taxon>
        <taxon>Pterygota</taxon>
        <taxon>Neoptera</taxon>
        <taxon>Endopterygota</taxon>
        <taxon>Diptera</taxon>
        <taxon>Brachycera</taxon>
        <taxon>Muscomorpha</taxon>
        <taxon>Ephydroidea</taxon>
        <taxon>Drosophilidae</taxon>
        <taxon>Drosophila</taxon>
        <taxon>Sophophora</taxon>
    </lineage>
</organism>
<feature type="compositionally biased region" description="Low complexity" evidence="1">
    <location>
        <begin position="13"/>
        <end position="31"/>
    </location>
</feature>
<sequence length="97" mass="10690">MNMRQERQTRTLSSSSTPSPSASPKDPPAVSKLGLKTMMATKTLASLGRRLTSEQRQLMKMRDASCTSSSSRVVQLGIEDVWCAVVWCPVKAQKQFS</sequence>
<evidence type="ECO:0000313" key="3">
    <source>
        <dbReference type="Proteomes" id="UP000001292"/>
    </source>
</evidence>
<evidence type="ECO:0000313" key="2">
    <source>
        <dbReference type="EMBL" id="EDW50714.1"/>
    </source>
</evidence>
<evidence type="ECO:0000256" key="1">
    <source>
        <dbReference type="SAM" id="MobiDB-lite"/>
    </source>
</evidence>
<protein>
    <submittedName>
        <fullName evidence="2">GM14780</fullName>
    </submittedName>
</protein>
<dbReference type="AlphaFoldDB" id="B4HUU3"/>
<feature type="region of interest" description="Disordered" evidence="1">
    <location>
        <begin position="1"/>
        <end position="33"/>
    </location>
</feature>
<dbReference type="EMBL" id="CH480817">
    <property type="protein sequence ID" value="EDW50714.1"/>
    <property type="molecule type" value="Genomic_DNA"/>
</dbReference>
<dbReference type="HOGENOM" id="CLU_2348904_0_0_1"/>
<reference evidence="2 3" key="1">
    <citation type="journal article" date="2007" name="Nature">
        <title>Evolution of genes and genomes on the Drosophila phylogeny.</title>
        <authorList>
            <consortium name="Drosophila 12 Genomes Consortium"/>
            <person name="Clark A.G."/>
            <person name="Eisen M.B."/>
            <person name="Smith D.R."/>
            <person name="Bergman C.M."/>
            <person name="Oliver B."/>
            <person name="Markow T.A."/>
            <person name="Kaufman T.C."/>
            <person name="Kellis M."/>
            <person name="Gelbart W."/>
            <person name="Iyer V.N."/>
            <person name="Pollard D.A."/>
            <person name="Sackton T.B."/>
            <person name="Larracuente A.M."/>
            <person name="Singh N.D."/>
            <person name="Abad J.P."/>
            <person name="Abt D.N."/>
            <person name="Adryan B."/>
            <person name="Aguade M."/>
            <person name="Akashi H."/>
            <person name="Anderson W.W."/>
            <person name="Aquadro C.F."/>
            <person name="Ardell D.H."/>
            <person name="Arguello R."/>
            <person name="Artieri C.G."/>
            <person name="Barbash D.A."/>
            <person name="Barker D."/>
            <person name="Barsanti P."/>
            <person name="Batterham P."/>
            <person name="Batzoglou S."/>
            <person name="Begun D."/>
            <person name="Bhutkar A."/>
            <person name="Blanco E."/>
            <person name="Bosak S.A."/>
            <person name="Bradley R.K."/>
            <person name="Brand A.D."/>
            <person name="Brent M.R."/>
            <person name="Brooks A.N."/>
            <person name="Brown R.H."/>
            <person name="Butlin R.K."/>
            <person name="Caggese C."/>
            <person name="Calvi B.R."/>
            <person name="Bernardo de Carvalho A."/>
            <person name="Caspi A."/>
            <person name="Castrezana S."/>
            <person name="Celniker S.E."/>
            <person name="Chang J.L."/>
            <person name="Chapple C."/>
            <person name="Chatterji S."/>
            <person name="Chinwalla A."/>
            <person name="Civetta A."/>
            <person name="Clifton S.W."/>
            <person name="Comeron J.M."/>
            <person name="Costello J.C."/>
            <person name="Coyne J.A."/>
            <person name="Daub J."/>
            <person name="David R.G."/>
            <person name="Delcher A.L."/>
            <person name="Delehaunty K."/>
            <person name="Do C.B."/>
            <person name="Ebling H."/>
            <person name="Edwards K."/>
            <person name="Eickbush T."/>
            <person name="Evans J.D."/>
            <person name="Filipski A."/>
            <person name="Findeiss S."/>
            <person name="Freyhult E."/>
            <person name="Fulton L."/>
            <person name="Fulton R."/>
            <person name="Garcia A.C."/>
            <person name="Gardiner A."/>
            <person name="Garfield D.A."/>
            <person name="Garvin B.E."/>
            <person name="Gibson G."/>
            <person name="Gilbert D."/>
            <person name="Gnerre S."/>
            <person name="Godfrey J."/>
            <person name="Good R."/>
            <person name="Gotea V."/>
            <person name="Gravely B."/>
            <person name="Greenberg A.J."/>
            <person name="Griffiths-Jones S."/>
            <person name="Gross S."/>
            <person name="Guigo R."/>
            <person name="Gustafson E.A."/>
            <person name="Haerty W."/>
            <person name="Hahn M.W."/>
            <person name="Halligan D.L."/>
            <person name="Halpern A.L."/>
            <person name="Halter G.M."/>
            <person name="Han M.V."/>
            <person name="Heger A."/>
            <person name="Hillier L."/>
            <person name="Hinrichs A.S."/>
            <person name="Holmes I."/>
            <person name="Hoskins R.A."/>
            <person name="Hubisz M.J."/>
            <person name="Hultmark D."/>
            <person name="Huntley M.A."/>
            <person name="Jaffe D.B."/>
            <person name="Jagadeeshan S."/>
            <person name="Jeck W.R."/>
            <person name="Johnson J."/>
            <person name="Jones C.D."/>
            <person name="Jordan W.C."/>
            <person name="Karpen G.H."/>
            <person name="Kataoka E."/>
            <person name="Keightley P.D."/>
            <person name="Kheradpour P."/>
            <person name="Kirkness E.F."/>
            <person name="Koerich L.B."/>
            <person name="Kristiansen K."/>
            <person name="Kudrna D."/>
            <person name="Kulathinal R.J."/>
            <person name="Kumar S."/>
            <person name="Kwok R."/>
            <person name="Lander E."/>
            <person name="Langley C.H."/>
            <person name="Lapoint R."/>
            <person name="Lazzaro B.P."/>
            <person name="Lee S.J."/>
            <person name="Levesque L."/>
            <person name="Li R."/>
            <person name="Lin C.F."/>
            <person name="Lin M.F."/>
            <person name="Lindblad-Toh K."/>
            <person name="Llopart A."/>
            <person name="Long M."/>
            <person name="Low L."/>
            <person name="Lozovsky E."/>
            <person name="Lu J."/>
            <person name="Luo M."/>
            <person name="Machado C.A."/>
            <person name="Makalowski W."/>
            <person name="Marzo M."/>
            <person name="Matsuda M."/>
            <person name="Matzkin L."/>
            <person name="McAllister B."/>
            <person name="McBride C.S."/>
            <person name="McKernan B."/>
            <person name="McKernan K."/>
            <person name="Mendez-Lago M."/>
            <person name="Minx P."/>
            <person name="Mollenhauer M.U."/>
            <person name="Montooth K."/>
            <person name="Mount S.M."/>
            <person name="Mu X."/>
            <person name="Myers E."/>
            <person name="Negre B."/>
            <person name="Newfeld S."/>
            <person name="Nielsen R."/>
            <person name="Noor M.A."/>
            <person name="O'Grady P."/>
            <person name="Pachter L."/>
            <person name="Papaceit M."/>
            <person name="Parisi M.J."/>
            <person name="Parisi M."/>
            <person name="Parts L."/>
            <person name="Pedersen J.S."/>
            <person name="Pesole G."/>
            <person name="Phillippy A.M."/>
            <person name="Ponting C.P."/>
            <person name="Pop M."/>
            <person name="Porcelli D."/>
            <person name="Powell J.R."/>
            <person name="Prohaska S."/>
            <person name="Pruitt K."/>
            <person name="Puig M."/>
            <person name="Quesneville H."/>
            <person name="Ram K.R."/>
            <person name="Rand D."/>
            <person name="Rasmussen M.D."/>
            <person name="Reed L.K."/>
            <person name="Reenan R."/>
            <person name="Reily A."/>
            <person name="Remington K.A."/>
            <person name="Rieger T.T."/>
            <person name="Ritchie M.G."/>
            <person name="Robin C."/>
            <person name="Rogers Y.H."/>
            <person name="Rohde C."/>
            <person name="Rozas J."/>
            <person name="Rubenfield M.J."/>
            <person name="Ruiz A."/>
            <person name="Russo S."/>
            <person name="Salzberg S.L."/>
            <person name="Sanchez-Gracia A."/>
            <person name="Saranga D.J."/>
            <person name="Sato H."/>
            <person name="Schaeffer S.W."/>
            <person name="Schatz M.C."/>
            <person name="Schlenke T."/>
            <person name="Schwartz R."/>
            <person name="Segarra C."/>
            <person name="Singh R.S."/>
            <person name="Sirot L."/>
            <person name="Sirota M."/>
            <person name="Sisneros N.B."/>
            <person name="Smith C.D."/>
            <person name="Smith T.F."/>
            <person name="Spieth J."/>
            <person name="Stage D.E."/>
            <person name="Stark A."/>
            <person name="Stephan W."/>
            <person name="Strausberg R.L."/>
            <person name="Strempel S."/>
            <person name="Sturgill D."/>
            <person name="Sutton G."/>
            <person name="Sutton G.G."/>
            <person name="Tao W."/>
            <person name="Teichmann S."/>
            <person name="Tobari Y.N."/>
            <person name="Tomimura Y."/>
            <person name="Tsolas J.M."/>
            <person name="Valente V.L."/>
            <person name="Venter E."/>
            <person name="Venter J.C."/>
            <person name="Vicario S."/>
            <person name="Vieira F.G."/>
            <person name="Vilella A.J."/>
            <person name="Villasante A."/>
            <person name="Walenz B."/>
            <person name="Wang J."/>
            <person name="Wasserman M."/>
            <person name="Watts T."/>
            <person name="Wilson D."/>
            <person name="Wilson R.K."/>
            <person name="Wing R.A."/>
            <person name="Wolfner M.F."/>
            <person name="Wong A."/>
            <person name="Wong G.K."/>
            <person name="Wu C.I."/>
            <person name="Wu G."/>
            <person name="Yamamoto D."/>
            <person name="Yang H.P."/>
            <person name="Yang S.P."/>
            <person name="Yorke J.A."/>
            <person name="Yoshida K."/>
            <person name="Zdobnov E."/>
            <person name="Zhang P."/>
            <person name="Zhang Y."/>
            <person name="Zimin A.V."/>
            <person name="Baldwin J."/>
            <person name="Abdouelleil A."/>
            <person name="Abdulkadir J."/>
            <person name="Abebe A."/>
            <person name="Abera B."/>
            <person name="Abreu J."/>
            <person name="Acer S.C."/>
            <person name="Aftuck L."/>
            <person name="Alexander A."/>
            <person name="An P."/>
            <person name="Anderson E."/>
            <person name="Anderson S."/>
            <person name="Arachi H."/>
            <person name="Azer M."/>
            <person name="Bachantsang P."/>
            <person name="Barry A."/>
            <person name="Bayul T."/>
            <person name="Berlin A."/>
            <person name="Bessette D."/>
            <person name="Bloom T."/>
            <person name="Blye J."/>
            <person name="Boguslavskiy L."/>
            <person name="Bonnet C."/>
            <person name="Boukhgalter B."/>
            <person name="Bourzgui I."/>
            <person name="Brown A."/>
            <person name="Cahill P."/>
            <person name="Channer S."/>
            <person name="Cheshatsang Y."/>
            <person name="Chuda L."/>
            <person name="Citroen M."/>
            <person name="Collymore A."/>
            <person name="Cooke P."/>
            <person name="Costello M."/>
            <person name="D'Aco K."/>
            <person name="Daza R."/>
            <person name="De Haan G."/>
            <person name="DeGray S."/>
            <person name="DeMaso C."/>
            <person name="Dhargay N."/>
            <person name="Dooley K."/>
            <person name="Dooley E."/>
            <person name="Doricent M."/>
            <person name="Dorje P."/>
            <person name="Dorjee K."/>
            <person name="Dupes A."/>
            <person name="Elong R."/>
            <person name="Falk J."/>
            <person name="Farina A."/>
            <person name="Faro S."/>
            <person name="Ferguson D."/>
            <person name="Fisher S."/>
            <person name="Foley C.D."/>
            <person name="Franke A."/>
            <person name="Friedrich D."/>
            <person name="Gadbois L."/>
            <person name="Gearin G."/>
            <person name="Gearin C.R."/>
            <person name="Giannoukos G."/>
            <person name="Goode T."/>
            <person name="Graham J."/>
            <person name="Grandbois E."/>
            <person name="Grewal S."/>
            <person name="Gyaltsen K."/>
            <person name="Hafez N."/>
            <person name="Hagos B."/>
            <person name="Hall J."/>
            <person name="Henson C."/>
            <person name="Hollinger A."/>
            <person name="Honan T."/>
            <person name="Huard M.D."/>
            <person name="Hughes L."/>
            <person name="Hurhula B."/>
            <person name="Husby M.E."/>
            <person name="Kamat A."/>
            <person name="Kanga B."/>
            <person name="Kashin S."/>
            <person name="Khazanovich D."/>
            <person name="Kisner P."/>
            <person name="Lance K."/>
            <person name="Lara M."/>
            <person name="Lee W."/>
            <person name="Lennon N."/>
            <person name="Letendre F."/>
            <person name="LeVine R."/>
            <person name="Lipovsky A."/>
            <person name="Liu X."/>
            <person name="Liu J."/>
            <person name="Liu S."/>
            <person name="Lokyitsang T."/>
            <person name="Lokyitsang Y."/>
            <person name="Lubonja R."/>
            <person name="Lui A."/>
            <person name="MacDonald P."/>
            <person name="Magnisalis V."/>
            <person name="Maru K."/>
            <person name="Matthews C."/>
            <person name="McCusker W."/>
            <person name="McDonough S."/>
            <person name="Mehta T."/>
            <person name="Meldrim J."/>
            <person name="Meneus L."/>
            <person name="Mihai O."/>
            <person name="Mihalev A."/>
            <person name="Mihova T."/>
            <person name="Mittelman R."/>
            <person name="Mlenga V."/>
            <person name="Montmayeur A."/>
            <person name="Mulrain L."/>
            <person name="Navidi A."/>
            <person name="Naylor J."/>
            <person name="Negash T."/>
            <person name="Nguyen T."/>
            <person name="Nguyen N."/>
            <person name="Nicol R."/>
            <person name="Norbu C."/>
            <person name="Norbu N."/>
            <person name="Novod N."/>
            <person name="O'Neill B."/>
            <person name="Osman S."/>
            <person name="Markiewicz E."/>
            <person name="Oyono O.L."/>
            <person name="Patti C."/>
            <person name="Phunkhang P."/>
            <person name="Pierre F."/>
            <person name="Priest M."/>
            <person name="Raghuraman S."/>
            <person name="Rege F."/>
            <person name="Reyes R."/>
            <person name="Rise C."/>
            <person name="Rogov P."/>
            <person name="Ross K."/>
            <person name="Ryan E."/>
            <person name="Settipalli S."/>
            <person name="Shea T."/>
            <person name="Sherpa N."/>
            <person name="Shi L."/>
            <person name="Shih D."/>
            <person name="Sparrow T."/>
            <person name="Spaulding J."/>
            <person name="Stalker J."/>
            <person name="Stange-Thomann N."/>
            <person name="Stavropoulos S."/>
            <person name="Stone C."/>
            <person name="Strader C."/>
            <person name="Tesfaye S."/>
            <person name="Thomson T."/>
            <person name="Thoulutsang Y."/>
            <person name="Thoulutsang D."/>
            <person name="Topham K."/>
            <person name="Topping I."/>
            <person name="Tsamla T."/>
            <person name="Vassiliev H."/>
            <person name="Vo A."/>
            <person name="Wangchuk T."/>
            <person name="Wangdi T."/>
            <person name="Weiand M."/>
            <person name="Wilkinson J."/>
            <person name="Wilson A."/>
            <person name="Yadav S."/>
            <person name="Young G."/>
            <person name="Yu Q."/>
            <person name="Zembek L."/>
            <person name="Zhong D."/>
            <person name="Zimmer A."/>
            <person name="Zwirko Z."/>
            <person name="Jaffe D.B."/>
            <person name="Alvarez P."/>
            <person name="Brockman W."/>
            <person name="Butler J."/>
            <person name="Chin C."/>
            <person name="Gnerre S."/>
            <person name="Grabherr M."/>
            <person name="Kleber M."/>
            <person name="Mauceli E."/>
            <person name="MacCallum I."/>
        </authorList>
    </citation>
    <scope>NUCLEOTIDE SEQUENCE [LARGE SCALE GENOMIC DNA]</scope>
    <source>
        <strain evidence="3">Rob3c / Tucson 14021-0248.25</strain>
    </source>
</reference>
<dbReference type="Proteomes" id="UP000001292">
    <property type="component" value="Unassembled WGS sequence"/>
</dbReference>
<keyword evidence="3" id="KW-1185">Reference proteome</keyword>
<name>B4HUU3_DROSE</name>
<proteinExistence type="predicted"/>